<feature type="chain" id="PRO_5009526679" description="ABC transporter" evidence="4">
    <location>
        <begin position="23"/>
        <end position="252"/>
    </location>
</feature>
<dbReference type="PRINTS" id="PR01805">
    <property type="entry name" value="VACJLIPOPROT"/>
</dbReference>
<comment type="caution">
    <text evidence="5">The sequence shown here is derived from an EMBL/GenBank/DDBJ whole genome shotgun (WGS) entry which is preliminary data.</text>
</comment>
<dbReference type="Proteomes" id="UP000177925">
    <property type="component" value="Unassembled WGS sequence"/>
</dbReference>
<comment type="similarity">
    <text evidence="1">Belongs to the MlaA family.</text>
</comment>
<dbReference type="InterPro" id="IPR007428">
    <property type="entry name" value="MlaA"/>
</dbReference>
<evidence type="ECO:0000256" key="4">
    <source>
        <dbReference type="SAM" id="SignalP"/>
    </source>
</evidence>
<accession>A0A1F6TFG7</accession>
<dbReference type="EMBL" id="MFSS01000037">
    <property type="protein sequence ID" value="OGI43806.1"/>
    <property type="molecule type" value="Genomic_DNA"/>
</dbReference>
<dbReference type="PANTHER" id="PTHR30035">
    <property type="entry name" value="LIPOPROTEIN VACJ-RELATED"/>
    <property type="match status" value="1"/>
</dbReference>
<dbReference type="PANTHER" id="PTHR30035:SF3">
    <property type="entry name" value="INTERMEMBRANE PHOSPHOLIPID TRANSPORT SYSTEM LIPOPROTEIN MLAA"/>
    <property type="match status" value="1"/>
</dbReference>
<dbReference type="AlphaFoldDB" id="A0A1F6TFG7"/>
<sequence>MPTSRHYVLFALACLSLVGACATNGAPAEVGNNDPIEPLNRAVFSFNKHFDKYILKPVARGYDAGVPATVKLSVTNFFGNLVQPVVIVNDVLQGKFQQSGQDAARFAINTTMGVGGLFDAAQDFGLPINNEDFGQTLGVWGVADGPYLVLPILGPSSVRDGLGWVADQFMYPLNYHDDRGVIFGGRSLDIVDTRARFLPSDKVLKQAAGDDEYLFVREAYRQRRRNLIYDGNPPREQFIPDEPAPPPAATPR</sequence>
<reference evidence="5 6" key="1">
    <citation type="journal article" date="2016" name="Nat. Commun.">
        <title>Thousands of microbial genomes shed light on interconnected biogeochemical processes in an aquifer system.</title>
        <authorList>
            <person name="Anantharaman K."/>
            <person name="Brown C.T."/>
            <person name="Hug L.A."/>
            <person name="Sharon I."/>
            <person name="Castelle C.J."/>
            <person name="Probst A.J."/>
            <person name="Thomas B.C."/>
            <person name="Singh A."/>
            <person name="Wilkins M.J."/>
            <person name="Karaoz U."/>
            <person name="Brodie E.L."/>
            <person name="Williams K.H."/>
            <person name="Hubbard S.S."/>
            <person name="Banfield J.F."/>
        </authorList>
    </citation>
    <scope>NUCLEOTIDE SEQUENCE [LARGE SCALE GENOMIC DNA]</scope>
</reference>
<feature type="compositionally biased region" description="Pro residues" evidence="3">
    <location>
        <begin position="242"/>
        <end position="252"/>
    </location>
</feature>
<evidence type="ECO:0008006" key="7">
    <source>
        <dbReference type="Google" id="ProtNLM"/>
    </source>
</evidence>
<protein>
    <recommendedName>
        <fullName evidence="7">ABC transporter</fullName>
    </recommendedName>
</protein>
<feature type="signal peptide" evidence="4">
    <location>
        <begin position="1"/>
        <end position="22"/>
    </location>
</feature>
<evidence type="ECO:0000313" key="6">
    <source>
        <dbReference type="Proteomes" id="UP000177925"/>
    </source>
</evidence>
<dbReference type="GO" id="GO:0016020">
    <property type="term" value="C:membrane"/>
    <property type="evidence" value="ECO:0007669"/>
    <property type="project" value="InterPro"/>
</dbReference>
<evidence type="ECO:0000256" key="3">
    <source>
        <dbReference type="SAM" id="MobiDB-lite"/>
    </source>
</evidence>
<proteinExistence type="inferred from homology"/>
<evidence type="ECO:0000256" key="1">
    <source>
        <dbReference type="ARBA" id="ARBA00010634"/>
    </source>
</evidence>
<dbReference type="GO" id="GO:0120010">
    <property type="term" value="P:intermembrane phospholipid transfer"/>
    <property type="evidence" value="ECO:0007669"/>
    <property type="project" value="TreeGrafter"/>
</dbReference>
<name>A0A1F6TFG7_9PROT</name>
<dbReference type="Pfam" id="PF04333">
    <property type="entry name" value="MlaA"/>
    <property type="match status" value="1"/>
</dbReference>
<gene>
    <name evidence="5" type="ORF">A2150_05415</name>
</gene>
<keyword evidence="2 4" id="KW-0732">Signal</keyword>
<dbReference type="PROSITE" id="PS51257">
    <property type="entry name" value="PROKAR_LIPOPROTEIN"/>
    <property type="match status" value="1"/>
</dbReference>
<evidence type="ECO:0000256" key="2">
    <source>
        <dbReference type="ARBA" id="ARBA00022729"/>
    </source>
</evidence>
<feature type="region of interest" description="Disordered" evidence="3">
    <location>
        <begin position="229"/>
        <end position="252"/>
    </location>
</feature>
<evidence type="ECO:0000313" key="5">
    <source>
        <dbReference type="EMBL" id="OGI43806.1"/>
    </source>
</evidence>
<organism evidence="5 6">
    <name type="scientific">Candidatus Muproteobacteria bacterium RBG_16_64_11</name>
    <dbReference type="NCBI Taxonomy" id="1817758"/>
    <lineage>
        <taxon>Bacteria</taxon>
        <taxon>Pseudomonadati</taxon>
        <taxon>Pseudomonadota</taxon>
        <taxon>Candidatus Muproteobacteria</taxon>
    </lineage>
</organism>
<dbReference type="STRING" id="1817758.A2150_05415"/>